<dbReference type="EMBL" id="RQXW01000002">
    <property type="protein sequence ID" value="RTE67347.1"/>
    <property type="molecule type" value="Genomic_DNA"/>
</dbReference>
<accession>A0A430KV16</accession>
<dbReference type="RefSeq" id="WP_126157314.1">
    <property type="nucleotide sequence ID" value="NZ_RQXW01000002.1"/>
</dbReference>
<evidence type="ECO:0000313" key="2">
    <source>
        <dbReference type="Proteomes" id="UP000283087"/>
    </source>
</evidence>
<sequence>MDILIAAFILILAISGWIFWPRQRESIPLQQNTMVCILTTDKEGNAMRLYRRVKSDEHVKTISDSYTEKQKQDRLQGQ</sequence>
<evidence type="ECO:0000313" key="1">
    <source>
        <dbReference type="EMBL" id="RTE67347.1"/>
    </source>
</evidence>
<name>A0A430KV16_9GAMM</name>
<gene>
    <name evidence="1" type="ORF">EH243_03875</name>
</gene>
<proteinExistence type="predicted"/>
<keyword evidence="2" id="KW-1185">Reference proteome</keyword>
<comment type="caution">
    <text evidence="1">The sequence shown here is derived from an EMBL/GenBank/DDBJ whole genome shotgun (WGS) entry which is preliminary data.</text>
</comment>
<dbReference type="Proteomes" id="UP000283087">
    <property type="component" value="Unassembled WGS sequence"/>
</dbReference>
<organism evidence="1 2">
    <name type="scientific">Amphritea opalescens</name>
    <dbReference type="NCBI Taxonomy" id="2490544"/>
    <lineage>
        <taxon>Bacteria</taxon>
        <taxon>Pseudomonadati</taxon>
        <taxon>Pseudomonadota</taxon>
        <taxon>Gammaproteobacteria</taxon>
        <taxon>Oceanospirillales</taxon>
        <taxon>Oceanospirillaceae</taxon>
        <taxon>Amphritea</taxon>
    </lineage>
</organism>
<protein>
    <submittedName>
        <fullName evidence="1">Uncharacterized protein</fullName>
    </submittedName>
</protein>
<reference evidence="1 2" key="1">
    <citation type="submission" date="2018-11" db="EMBL/GenBank/DDBJ databases">
        <title>The draft genome sequence of Amphritea opalescens ANRC-JH13T.</title>
        <authorList>
            <person name="Fang Z."/>
            <person name="Zhang Y."/>
            <person name="Han X."/>
        </authorList>
    </citation>
    <scope>NUCLEOTIDE SEQUENCE [LARGE SCALE GENOMIC DNA]</scope>
    <source>
        <strain evidence="1 2">ANRC-JH13</strain>
    </source>
</reference>
<dbReference type="AlphaFoldDB" id="A0A430KV16"/>